<evidence type="ECO:0000313" key="2">
    <source>
        <dbReference type="EMBL" id="XAY07102.1"/>
    </source>
</evidence>
<proteinExistence type="predicted"/>
<feature type="transmembrane region" description="Helical" evidence="1">
    <location>
        <begin position="143"/>
        <end position="167"/>
    </location>
</feature>
<keyword evidence="1" id="KW-0472">Membrane</keyword>
<gene>
    <name evidence="2" type="ORF">DSM112329_03981</name>
</gene>
<feature type="transmembrane region" description="Helical" evidence="1">
    <location>
        <begin position="103"/>
        <end position="122"/>
    </location>
</feature>
<feature type="transmembrane region" description="Helical" evidence="1">
    <location>
        <begin position="285"/>
        <end position="303"/>
    </location>
</feature>
<dbReference type="RefSeq" id="WP_354698309.1">
    <property type="nucleotide sequence ID" value="NZ_CP114014.1"/>
</dbReference>
<protein>
    <recommendedName>
        <fullName evidence="3">Glycosyltransferase RgtA/B/C/D-like domain-containing protein</fullName>
    </recommendedName>
</protein>
<sequence>MRRWLAIFLLLLVAYAATIGLRAAPGQRYSGAEAHRLLTAASISEDGDLDLRDQYAQRTWDRWDGPVLRPTAGLTEGRLVEPQGIGFPLLIAPAYALGGPTLVELQCALLLALAFTLGAALARRLVPEPWATRSALLVGLSPPALAASTTVAPVAAGAVLITGGALLALRIRERPRLRWTFWCAACLALTAWLDVHLALPGAVIAVALWRWLRRRGRAFTGFVALEVVLTSAVVFITVNDRVFGGLTPVSSRLSGGSPTGAEDVAQQLERLPRILGVFVDREAGLIRWAPVVVLALVALVVLVRSRRERLASFIADQIDVEVTSTLLALIAAAGVACAVFARPSLHGPWLAPPDVVVILPCAAALVALGLRRQPRVGAALAAVTVAGAVWFLAGARLDDGAGTAPPRGPLPLGGAERVLPDLG</sequence>
<feature type="transmembrane region" description="Helical" evidence="1">
    <location>
        <begin position="377"/>
        <end position="397"/>
    </location>
</feature>
<organism evidence="2">
    <name type="scientific">Paraconexibacter sp. AEG42_29</name>
    <dbReference type="NCBI Taxonomy" id="2997339"/>
    <lineage>
        <taxon>Bacteria</taxon>
        <taxon>Bacillati</taxon>
        <taxon>Actinomycetota</taxon>
        <taxon>Thermoleophilia</taxon>
        <taxon>Solirubrobacterales</taxon>
        <taxon>Paraconexibacteraceae</taxon>
        <taxon>Paraconexibacter</taxon>
    </lineage>
</organism>
<dbReference type="KEGG" id="parq:DSM112329_03981"/>
<accession>A0AAU7B0D5</accession>
<evidence type="ECO:0000256" key="1">
    <source>
        <dbReference type="SAM" id="Phobius"/>
    </source>
</evidence>
<name>A0AAU7B0D5_9ACTN</name>
<reference evidence="2" key="1">
    <citation type="submission" date="2022-12" db="EMBL/GenBank/DDBJ databases">
        <title>Paraconexibacter alkalitolerans sp. nov. and Baekduia alba sp. nov., isolated from soil and emended description of the genera Paraconexibacter (Chun et al., 2020) and Baekduia (An et al., 2020).</title>
        <authorList>
            <person name="Vieira S."/>
            <person name="Huber K.J."/>
            <person name="Geppert A."/>
            <person name="Wolf J."/>
            <person name="Neumann-Schaal M."/>
            <person name="Muesken M."/>
            <person name="Overmann J."/>
        </authorList>
    </citation>
    <scope>NUCLEOTIDE SEQUENCE</scope>
    <source>
        <strain evidence="2">AEG42_29</strain>
    </source>
</reference>
<keyword evidence="1" id="KW-0812">Transmembrane</keyword>
<feature type="transmembrane region" description="Helical" evidence="1">
    <location>
        <begin position="349"/>
        <end position="370"/>
    </location>
</feature>
<dbReference type="EMBL" id="CP114014">
    <property type="protein sequence ID" value="XAY07102.1"/>
    <property type="molecule type" value="Genomic_DNA"/>
</dbReference>
<dbReference type="AlphaFoldDB" id="A0AAU7B0D5"/>
<evidence type="ECO:0008006" key="3">
    <source>
        <dbReference type="Google" id="ProtNLM"/>
    </source>
</evidence>
<keyword evidence="1" id="KW-1133">Transmembrane helix</keyword>
<feature type="transmembrane region" description="Helical" evidence="1">
    <location>
        <begin position="219"/>
        <end position="238"/>
    </location>
</feature>
<feature type="transmembrane region" description="Helical" evidence="1">
    <location>
        <begin position="324"/>
        <end position="343"/>
    </location>
</feature>